<dbReference type="Proteomes" id="UP000014155">
    <property type="component" value="Unassembled WGS sequence"/>
</dbReference>
<protein>
    <submittedName>
        <fullName evidence="9">ABC-type sugar transport system, permease component</fullName>
    </submittedName>
</protein>
<dbReference type="InterPro" id="IPR035906">
    <property type="entry name" value="MetI-like_sf"/>
</dbReference>
<dbReference type="Gene3D" id="1.10.3720.10">
    <property type="entry name" value="MetI-like"/>
    <property type="match status" value="1"/>
</dbReference>
<sequence>MNKNREIKIKTFGIFDFVNGAFMCLVIAVTAYPVLYVLFASISDPADFASHKGLLFYPLGFSLEPYKLVMKHPLIMRSYLNTIIILVLGTATNMLFTSVGAYVLSRKNLKFMAPIMIMIAFTMFFTGGIIPNYILVNNMLKMGNSYTALIIPGAISTYNLIVMRTYFQGLPDSLEESAKVDGATDFTVLFRIILPVSAPIIAVMILFYGVGHWNSWFPAMLYIREREMFPLQLIMREILLQNSSDSMVGTITDTSIKADISESIKYSVIVIATLPIVTIYPFLQKYFVQGIMVGSLKG</sequence>
<dbReference type="RefSeq" id="WP_004626225.1">
    <property type="nucleotide sequence ID" value="NZ_AORV01000036.1"/>
</dbReference>
<feature type="transmembrane region" description="Helical" evidence="7">
    <location>
        <begin position="12"/>
        <end position="39"/>
    </location>
</feature>
<dbReference type="PROSITE" id="PS50928">
    <property type="entry name" value="ABC_TM1"/>
    <property type="match status" value="1"/>
</dbReference>
<keyword evidence="4 7" id="KW-0812">Transmembrane</keyword>
<dbReference type="SUPFAM" id="SSF161098">
    <property type="entry name" value="MetI-like"/>
    <property type="match status" value="1"/>
</dbReference>
<evidence type="ECO:0000259" key="8">
    <source>
        <dbReference type="PROSITE" id="PS50928"/>
    </source>
</evidence>
<proteinExistence type="inferred from homology"/>
<keyword evidence="9" id="KW-0762">Sugar transport</keyword>
<feature type="transmembrane region" description="Helical" evidence="7">
    <location>
        <begin position="188"/>
        <end position="210"/>
    </location>
</feature>
<evidence type="ECO:0000256" key="4">
    <source>
        <dbReference type="ARBA" id="ARBA00022692"/>
    </source>
</evidence>
<accession>S0FSK3</accession>
<dbReference type="PANTHER" id="PTHR43744">
    <property type="entry name" value="ABC TRANSPORTER PERMEASE PROTEIN MG189-RELATED-RELATED"/>
    <property type="match status" value="1"/>
</dbReference>
<dbReference type="CDD" id="cd06261">
    <property type="entry name" value="TM_PBP2"/>
    <property type="match status" value="1"/>
</dbReference>
<comment type="subcellular location">
    <subcellularLocation>
        <location evidence="1 7">Cell membrane</location>
        <topology evidence="1 7">Multi-pass membrane protein</topology>
    </subcellularLocation>
</comment>
<dbReference type="AlphaFoldDB" id="S0FSK3"/>
<feature type="transmembrane region" description="Helical" evidence="7">
    <location>
        <begin position="264"/>
        <end position="283"/>
    </location>
</feature>
<dbReference type="STRING" id="1195236.CTER_2564"/>
<dbReference type="InterPro" id="IPR000515">
    <property type="entry name" value="MetI-like"/>
</dbReference>
<evidence type="ECO:0000256" key="1">
    <source>
        <dbReference type="ARBA" id="ARBA00004651"/>
    </source>
</evidence>
<keyword evidence="5 7" id="KW-1133">Transmembrane helix</keyword>
<dbReference type="Pfam" id="PF00528">
    <property type="entry name" value="BPD_transp_1"/>
    <property type="match status" value="1"/>
</dbReference>
<keyword evidence="6 7" id="KW-0472">Membrane</keyword>
<organism evidence="9 10">
    <name type="scientific">Ruminiclostridium cellobioparum subsp. termitidis CT1112</name>
    <dbReference type="NCBI Taxonomy" id="1195236"/>
    <lineage>
        <taxon>Bacteria</taxon>
        <taxon>Bacillati</taxon>
        <taxon>Bacillota</taxon>
        <taxon>Clostridia</taxon>
        <taxon>Eubacteriales</taxon>
        <taxon>Oscillospiraceae</taxon>
        <taxon>Ruminiclostridium</taxon>
    </lineage>
</organism>
<feature type="transmembrane region" description="Helical" evidence="7">
    <location>
        <begin position="146"/>
        <end position="167"/>
    </location>
</feature>
<reference evidence="9 10" key="1">
    <citation type="journal article" date="2013" name="Genome Announc.">
        <title>Draft Genome Sequence of the Cellulolytic, Mesophilic, Anaerobic Bacterium Clostridium termitidis Strain CT1112 (DSM 5398).</title>
        <authorList>
            <person name="Lal S."/>
            <person name="Ramachandran U."/>
            <person name="Zhang X."/>
            <person name="Munir R."/>
            <person name="Sparling R."/>
            <person name="Levin D.B."/>
        </authorList>
    </citation>
    <scope>NUCLEOTIDE SEQUENCE [LARGE SCALE GENOMIC DNA]</scope>
    <source>
        <strain evidence="9 10">CT1112</strain>
    </source>
</reference>
<keyword evidence="10" id="KW-1185">Reference proteome</keyword>
<keyword evidence="3" id="KW-1003">Cell membrane</keyword>
<evidence type="ECO:0000313" key="9">
    <source>
        <dbReference type="EMBL" id="EMS71488.1"/>
    </source>
</evidence>
<dbReference type="eggNOG" id="COG0395">
    <property type="taxonomic scope" value="Bacteria"/>
</dbReference>
<feature type="domain" description="ABC transmembrane type-1" evidence="8">
    <location>
        <begin position="79"/>
        <end position="281"/>
    </location>
</feature>
<name>S0FSK3_RUMCE</name>
<comment type="similarity">
    <text evidence="7">Belongs to the binding-protein-dependent transport system permease family.</text>
</comment>
<evidence type="ECO:0000256" key="5">
    <source>
        <dbReference type="ARBA" id="ARBA00022989"/>
    </source>
</evidence>
<comment type="caution">
    <text evidence="9">The sequence shown here is derived from an EMBL/GenBank/DDBJ whole genome shotgun (WGS) entry which is preliminary data.</text>
</comment>
<evidence type="ECO:0000256" key="7">
    <source>
        <dbReference type="RuleBase" id="RU363032"/>
    </source>
</evidence>
<evidence type="ECO:0000256" key="6">
    <source>
        <dbReference type="ARBA" id="ARBA00023136"/>
    </source>
</evidence>
<dbReference type="PATRIC" id="fig|1195236.3.peg.2881"/>
<evidence type="ECO:0000256" key="3">
    <source>
        <dbReference type="ARBA" id="ARBA00022475"/>
    </source>
</evidence>
<keyword evidence="2 7" id="KW-0813">Transport</keyword>
<dbReference type="EMBL" id="AORV01000036">
    <property type="protein sequence ID" value="EMS71488.1"/>
    <property type="molecule type" value="Genomic_DNA"/>
</dbReference>
<evidence type="ECO:0000256" key="2">
    <source>
        <dbReference type="ARBA" id="ARBA00022448"/>
    </source>
</evidence>
<dbReference type="GO" id="GO:0005886">
    <property type="term" value="C:plasma membrane"/>
    <property type="evidence" value="ECO:0007669"/>
    <property type="project" value="UniProtKB-SubCell"/>
</dbReference>
<evidence type="ECO:0000313" key="10">
    <source>
        <dbReference type="Proteomes" id="UP000014155"/>
    </source>
</evidence>
<gene>
    <name evidence="9" type="ORF">CTER_2564</name>
</gene>
<feature type="transmembrane region" description="Helical" evidence="7">
    <location>
        <begin position="79"/>
        <end position="104"/>
    </location>
</feature>
<dbReference type="PANTHER" id="PTHR43744:SF9">
    <property type="entry name" value="POLYGALACTURONAN_RHAMNOGALACTURONAN TRANSPORT SYSTEM PERMEASE PROTEIN YTCP"/>
    <property type="match status" value="1"/>
</dbReference>
<feature type="transmembrane region" description="Helical" evidence="7">
    <location>
        <begin position="111"/>
        <end position="134"/>
    </location>
</feature>
<dbReference type="GO" id="GO:0055085">
    <property type="term" value="P:transmembrane transport"/>
    <property type="evidence" value="ECO:0007669"/>
    <property type="project" value="InterPro"/>
</dbReference>